<name>A0A1Z5J2U5_9LACO</name>
<dbReference type="RefSeq" id="WP_098824450.1">
    <property type="nucleotide sequence ID" value="NZ_BCMJ01000004.1"/>
</dbReference>
<keyword evidence="1" id="KW-0732">Signal</keyword>
<accession>A0A1Z5J2U5</accession>
<feature type="signal peptide" evidence="1">
    <location>
        <begin position="1"/>
        <end position="31"/>
    </location>
</feature>
<evidence type="ECO:0000313" key="2">
    <source>
        <dbReference type="EMBL" id="GAX08041.1"/>
    </source>
</evidence>
<organism evidence="2 3">
    <name type="scientific">Secundilactobacillus silagincola</name>
    <dbReference type="NCBI Taxonomy" id="1714681"/>
    <lineage>
        <taxon>Bacteria</taxon>
        <taxon>Bacillati</taxon>
        <taxon>Bacillota</taxon>
        <taxon>Bacilli</taxon>
        <taxon>Lactobacillales</taxon>
        <taxon>Lactobacillaceae</taxon>
        <taxon>Secundilactobacillus</taxon>
    </lineage>
</organism>
<dbReference type="OrthoDB" id="2329257at2"/>
<dbReference type="EMBL" id="BCMJ01000004">
    <property type="protein sequence ID" value="GAX08041.1"/>
    <property type="molecule type" value="Genomic_DNA"/>
</dbReference>
<reference evidence="2 3" key="1">
    <citation type="submission" date="2015-11" db="EMBL/GenBank/DDBJ databases">
        <title>Draft genome sequences of new species of the genus Lactobacillus isolated from orchardgrass silage.</title>
        <authorList>
            <person name="Tohno M."/>
            <person name="Tanizawa Y."/>
            <person name="Arita M."/>
        </authorList>
    </citation>
    <scope>NUCLEOTIDE SEQUENCE [LARGE SCALE GENOMIC DNA]</scope>
    <source>
        <strain evidence="2 3">IWT5</strain>
    </source>
</reference>
<comment type="caution">
    <text evidence="2">The sequence shown here is derived from an EMBL/GenBank/DDBJ whole genome shotgun (WGS) entry which is preliminary data.</text>
</comment>
<proteinExistence type="predicted"/>
<dbReference type="Proteomes" id="UP000223370">
    <property type="component" value="Unassembled WGS sequence"/>
</dbReference>
<feature type="chain" id="PRO_5012532077" evidence="1">
    <location>
        <begin position="32"/>
        <end position="410"/>
    </location>
</feature>
<evidence type="ECO:0000313" key="3">
    <source>
        <dbReference type="Proteomes" id="UP000223370"/>
    </source>
</evidence>
<keyword evidence="3" id="KW-1185">Reference proteome</keyword>
<protein>
    <submittedName>
        <fullName evidence="2">S-layer protein</fullName>
    </submittedName>
</protein>
<sequence length="410" mass="43110" precursor="true">MKSSLKKTLYVGLAAVSVLAASGFAAQNASAKSYAYVTKPAYFKTAPESRNVVPTGDNALYTKPGTIKGARVIASKTTMGNLANSKKSSDFFRAYSIVSTNRGSVYYKVVSFDGHYRGWVYGGKSTTKFDGGIAPATTTKSATIPSTTTGYTIADASKNTIWTAPKNTQYKAAKITGFDATDTFTVTGAETKAREGSLYYQVKDDQKPSVTGWIYYTGLKAPQGNSVKVSYVDKTTGKEVGTSSVAFGKDASYTNATTTDNLKSILSGVPSGYVPYSNDNGGSASFNNRDAAAVAKNGDTITFNVKPAATNATKAIKVVLVDQSGNALDLRTNDQTALDASGAKAVFQVSAGSTITGSDVQNIINDAHLDTVLDNTTNRTYQFVSGADTATTTNDAGNTVTVRAVYQLLK</sequence>
<gene>
    <name evidence="2" type="ORF">IWT5_01192</name>
</gene>
<dbReference type="AlphaFoldDB" id="A0A1Z5J2U5"/>
<evidence type="ECO:0000256" key="1">
    <source>
        <dbReference type="SAM" id="SignalP"/>
    </source>
</evidence>